<dbReference type="AlphaFoldDB" id="A0A4R0G8P4"/>
<dbReference type="EMBL" id="SJOO01000003">
    <property type="protein sequence ID" value="TCB93300.1"/>
    <property type="molecule type" value="Genomic_DNA"/>
</dbReference>
<sequence length="119" mass="13149">MKKSLLLLLPFLLTGCVVDSKDSSNYQYVKYAQTFQKLDNTGRTDTAQRKEDLYSCGVPRRANLDDGSWNGGSARLGQTLQEVVAREEKISSCMKAKGYKVYGFDECGPLKAPTGLCPN</sequence>
<dbReference type="Proteomes" id="UP000291424">
    <property type="component" value="Unassembled WGS sequence"/>
</dbReference>
<dbReference type="PROSITE" id="PS51257">
    <property type="entry name" value="PROKAR_LIPOPROTEIN"/>
    <property type="match status" value="1"/>
</dbReference>
<gene>
    <name evidence="1" type="ORF">E0L20_09870</name>
</gene>
<organism evidence="1 2">
    <name type="scientific">Enterobacter wuhouensis</name>
    <dbReference type="NCBI Taxonomy" id="2529381"/>
    <lineage>
        <taxon>Bacteria</taxon>
        <taxon>Pseudomonadati</taxon>
        <taxon>Pseudomonadota</taxon>
        <taxon>Gammaproteobacteria</taxon>
        <taxon>Enterobacterales</taxon>
        <taxon>Enterobacteriaceae</taxon>
        <taxon>Enterobacter</taxon>
    </lineage>
</organism>
<proteinExistence type="predicted"/>
<evidence type="ECO:0000313" key="1">
    <source>
        <dbReference type="EMBL" id="TCB93300.1"/>
    </source>
</evidence>
<accession>A0A4R0G8P4</accession>
<evidence type="ECO:0008006" key="3">
    <source>
        <dbReference type="Google" id="ProtNLM"/>
    </source>
</evidence>
<evidence type="ECO:0000313" key="2">
    <source>
        <dbReference type="Proteomes" id="UP000291424"/>
    </source>
</evidence>
<name>A0A4R0G8P4_9ENTR</name>
<reference evidence="1 2" key="1">
    <citation type="submission" date="2019-02" db="EMBL/GenBank/DDBJ databases">
        <title>The draft genome of Enterobacter spp. strains.</title>
        <authorList>
            <person name="Wang C."/>
            <person name="Feng Y."/>
            <person name="Zong Z."/>
        </authorList>
    </citation>
    <scope>NUCLEOTIDE SEQUENCE [LARGE SCALE GENOMIC DNA]</scope>
    <source>
        <strain evidence="1 2">WCHEW120002</strain>
    </source>
</reference>
<dbReference type="RefSeq" id="WP_131633799.1">
    <property type="nucleotide sequence ID" value="NZ_SJOO01000003.1"/>
</dbReference>
<dbReference type="OrthoDB" id="6581645at2"/>
<protein>
    <recommendedName>
        <fullName evidence="3">Lipoprotein</fullName>
    </recommendedName>
</protein>
<comment type="caution">
    <text evidence="1">The sequence shown here is derived from an EMBL/GenBank/DDBJ whole genome shotgun (WGS) entry which is preliminary data.</text>
</comment>